<name>A0A1B6KSV5_9HEMI</name>
<feature type="domain" description="Retinoblastoma-associated protein A-box" evidence="10">
    <location>
        <begin position="385"/>
        <end position="577"/>
    </location>
</feature>
<dbReference type="Gene3D" id="1.10.472.140">
    <property type="match status" value="1"/>
</dbReference>
<dbReference type="GO" id="GO:0000977">
    <property type="term" value="F:RNA polymerase II transcription regulatory region sequence-specific DNA binding"/>
    <property type="evidence" value="ECO:0007669"/>
    <property type="project" value="TreeGrafter"/>
</dbReference>
<dbReference type="InterPro" id="IPR013763">
    <property type="entry name" value="Cyclin-like_dom"/>
</dbReference>
<dbReference type="SMART" id="SM01368">
    <property type="entry name" value="RB_A"/>
    <property type="match status" value="1"/>
</dbReference>
<evidence type="ECO:0000256" key="6">
    <source>
        <dbReference type="ARBA" id="ARBA00023242"/>
    </source>
</evidence>
<evidence type="ECO:0000259" key="8">
    <source>
        <dbReference type="SMART" id="SM00385"/>
    </source>
</evidence>
<dbReference type="GO" id="GO:0000785">
    <property type="term" value="C:chromatin"/>
    <property type="evidence" value="ECO:0007669"/>
    <property type="project" value="TreeGrafter"/>
</dbReference>
<dbReference type="InterPro" id="IPR036915">
    <property type="entry name" value="Cyclin-like_sf"/>
</dbReference>
<dbReference type="Pfam" id="PF01858">
    <property type="entry name" value="RB_A"/>
    <property type="match status" value="1"/>
</dbReference>
<evidence type="ECO:0000256" key="7">
    <source>
        <dbReference type="ARBA" id="ARBA00023306"/>
    </source>
</evidence>
<dbReference type="EMBL" id="GEBQ01025448">
    <property type="protein sequence ID" value="JAT14529.1"/>
    <property type="molecule type" value="Transcribed_RNA"/>
</dbReference>
<dbReference type="FunFam" id="1.10.472.10:FF:000035">
    <property type="entry name" value="RB transcriptional corepressor-like 1"/>
    <property type="match status" value="1"/>
</dbReference>
<evidence type="ECO:0000256" key="4">
    <source>
        <dbReference type="ARBA" id="ARBA00023015"/>
    </source>
</evidence>
<evidence type="ECO:0000313" key="11">
    <source>
        <dbReference type="EMBL" id="JAT14529.1"/>
    </source>
</evidence>
<keyword evidence="5" id="KW-0804">Transcription</keyword>
<proteinExistence type="inferred from homology"/>
<dbReference type="GO" id="GO:0030154">
    <property type="term" value="P:cell differentiation"/>
    <property type="evidence" value="ECO:0007669"/>
    <property type="project" value="TreeGrafter"/>
</dbReference>
<dbReference type="GO" id="GO:0005634">
    <property type="term" value="C:nucleus"/>
    <property type="evidence" value="ECO:0007669"/>
    <property type="project" value="UniProtKB-SubCell"/>
</dbReference>
<evidence type="ECO:0000259" key="10">
    <source>
        <dbReference type="SMART" id="SM01368"/>
    </source>
</evidence>
<dbReference type="InterPro" id="IPR002719">
    <property type="entry name" value="RB_B"/>
</dbReference>
<evidence type="ECO:0008006" key="12">
    <source>
        <dbReference type="Google" id="ProtNLM"/>
    </source>
</evidence>
<keyword evidence="3" id="KW-0678">Repressor</keyword>
<keyword evidence="7" id="KW-0131">Cell cycle</keyword>
<keyword evidence="6" id="KW-0539">Nucleus</keyword>
<dbReference type="SUPFAM" id="SSF47954">
    <property type="entry name" value="Cyclin-like"/>
    <property type="match status" value="2"/>
</dbReference>
<dbReference type="PANTHER" id="PTHR13742:SF17">
    <property type="entry name" value="RE32990P-RELATED"/>
    <property type="match status" value="1"/>
</dbReference>
<reference evidence="11" key="1">
    <citation type="submission" date="2015-11" db="EMBL/GenBank/DDBJ databases">
        <title>De novo transcriptome assembly of four potential Pierce s Disease insect vectors from Arizona vineyards.</title>
        <authorList>
            <person name="Tassone E.E."/>
        </authorList>
    </citation>
    <scope>NUCLEOTIDE SEQUENCE</scope>
</reference>
<dbReference type="Pfam" id="PF01857">
    <property type="entry name" value="RB_B"/>
    <property type="match status" value="1"/>
</dbReference>
<evidence type="ECO:0000256" key="5">
    <source>
        <dbReference type="ARBA" id="ARBA00023163"/>
    </source>
</evidence>
<dbReference type="InterPro" id="IPR024599">
    <property type="entry name" value="RB_N"/>
</dbReference>
<evidence type="ECO:0000256" key="2">
    <source>
        <dbReference type="ARBA" id="ARBA00009475"/>
    </source>
</evidence>
<dbReference type="CDD" id="cd20600">
    <property type="entry name" value="CYCLIN_RBL"/>
    <property type="match status" value="1"/>
</dbReference>
<comment type="subcellular location">
    <subcellularLocation>
        <location evidence="1">Nucleus</location>
    </subcellularLocation>
</comment>
<dbReference type="SMART" id="SM01367">
    <property type="entry name" value="DUF3452"/>
    <property type="match status" value="1"/>
</dbReference>
<dbReference type="SMART" id="SM00385">
    <property type="entry name" value="CYCLIN"/>
    <property type="match status" value="1"/>
</dbReference>
<dbReference type="PANTHER" id="PTHR13742">
    <property type="entry name" value="RETINOBLASTOMA-ASSOCIATED PROTEIN RB -RELATED"/>
    <property type="match status" value="1"/>
</dbReference>
<accession>A0A1B6KSV5</accession>
<organism evidence="11">
    <name type="scientific">Graphocephala atropunctata</name>
    <dbReference type="NCBI Taxonomy" id="36148"/>
    <lineage>
        <taxon>Eukaryota</taxon>
        <taxon>Metazoa</taxon>
        <taxon>Ecdysozoa</taxon>
        <taxon>Arthropoda</taxon>
        <taxon>Hexapoda</taxon>
        <taxon>Insecta</taxon>
        <taxon>Pterygota</taxon>
        <taxon>Neoptera</taxon>
        <taxon>Paraneoptera</taxon>
        <taxon>Hemiptera</taxon>
        <taxon>Auchenorrhyncha</taxon>
        <taxon>Membracoidea</taxon>
        <taxon>Cicadellidae</taxon>
        <taxon>Cicadellinae</taxon>
        <taxon>Cicadellini</taxon>
        <taxon>Graphocephala</taxon>
    </lineage>
</organism>
<feature type="domain" description="Cyclin-like" evidence="8">
    <location>
        <begin position="722"/>
        <end position="809"/>
    </location>
</feature>
<dbReference type="GO" id="GO:2000134">
    <property type="term" value="P:negative regulation of G1/S transition of mitotic cell cycle"/>
    <property type="evidence" value="ECO:0007669"/>
    <property type="project" value="TreeGrafter"/>
</dbReference>
<comment type="similarity">
    <text evidence="2">Belongs to the retinoblastoma protein (RB) family.</text>
</comment>
<sequence length="978" mass="111152">MGLSAETEEDVLKKHQDLCHNLNMDKDSANEAWQSYVNIRQNYTLEGDQLHWLGCALYVACRKAIAPTVGRSNMLVEGNLVSLTRLLRLCNLSLIQFFSKSKKWADMTNLSPDFRDKINRLERNFAVSMVIFKKFQPIFNDMFVEPTNDQPRQTKSKKQRNLPCTSSRVFDFVWTLFVCVKSEFPEISDDLVNSYHLLLACCDLIYANSIMADRTDLLNNKFPGLPRNYGERNYQPPTDPPCIMSQLCSKHDGILVEAKGIKEYCWKNHMKKLFDRKILRGEPKTLSGLLDVSSFDLNMKAINKVYEEYVLSVGDFDERIFLGDDANTEIGTPTKLVGNTPIGDISEKLQAKRNLNQHMGSISQLAPPTPLTGRKYLKSKEPGVTPVSTATQTVQRLQSLLSGRQAAPSPWLLQTISRVCESDPKIEERVRRLGEKFCAQYTQMTSNHPGTHIDFAQKRLQLAESLFYKLLENILKDEIKKPNFDCNTLLQHEMFHQTLFACCLEIVIYSYNSQQRTFPWVLTALGIEPYHFYKIIEVTVRAEDQLSRDMVKHMNLIEEQILEALAWRGDSPLWEAISASDQPIPSCEDVSLPGTLMEDNSTLTPLNNPAIRRIVLPGLSQSPGPSASERFHSPVTAAIAKKKLFIENTGGVCTVRPGQSLLHAKLKPPVVLGASEDAESKKMSNVIINPAALKEKQNKPNRPRRTGSLGLFFRKFYHVASVRMQELCNHLELRETELRRKIWTCFEHSIRDHTDLMLDRHLDQILMCAVYVMCKIEGLDKPFTEVMKCYRLQPQSASHVYRSVLLGSRDQAANNYTGKLTQETEDRCDIIKFYNSVYVLKMQNFVRKFAGGNAQNGSLTLSPLPVTRSVPMSPRRRVSDMHSVFIRPLTSSEPNAFPPSPTRPLSYCFSRSPAKDLKAINSMMREIDPQAMRRVGKRLLNDDNAEEDGLSPPKQPKFVASKIQDLVVDRLIAKSQDS</sequence>
<dbReference type="Gene3D" id="1.10.472.10">
    <property type="entry name" value="Cyclin-like"/>
    <property type="match status" value="3"/>
</dbReference>
<dbReference type="InterPro" id="IPR002720">
    <property type="entry name" value="RB_A"/>
</dbReference>
<dbReference type="InterPro" id="IPR028309">
    <property type="entry name" value="RB_fam"/>
</dbReference>
<keyword evidence="4" id="KW-0805">Transcription regulation</keyword>
<dbReference type="GO" id="GO:0005667">
    <property type="term" value="C:transcription regulator complex"/>
    <property type="evidence" value="ECO:0007669"/>
    <property type="project" value="TreeGrafter"/>
</dbReference>
<evidence type="ECO:0000259" key="9">
    <source>
        <dbReference type="SMART" id="SM01367"/>
    </source>
</evidence>
<evidence type="ECO:0000256" key="1">
    <source>
        <dbReference type="ARBA" id="ARBA00004123"/>
    </source>
</evidence>
<dbReference type="GO" id="GO:0006357">
    <property type="term" value="P:regulation of transcription by RNA polymerase II"/>
    <property type="evidence" value="ECO:0007669"/>
    <property type="project" value="InterPro"/>
</dbReference>
<protein>
    <recommendedName>
        <fullName evidence="12">Retinoblastoma-like protein 1</fullName>
    </recommendedName>
</protein>
<dbReference type="Pfam" id="PF11934">
    <property type="entry name" value="DUF3452"/>
    <property type="match status" value="1"/>
</dbReference>
<dbReference type="AlphaFoldDB" id="A0A1B6KSV5"/>
<evidence type="ECO:0000256" key="3">
    <source>
        <dbReference type="ARBA" id="ARBA00022491"/>
    </source>
</evidence>
<gene>
    <name evidence="11" type="ORF">g.22850</name>
</gene>
<feature type="domain" description="Retinoblastoma-associated protein N-terminal" evidence="9">
    <location>
        <begin position="64"/>
        <end position="208"/>
    </location>
</feature>